<evidence type="ECO:0000313" key="1">
    <source>
        <dbReference type="EMBL" id="KAJ8896092.1"/>
    </source>
</evidence>
<dbReference type="Proteomes" id="UP001159363">
    <property type="component" value="Chromosome 1"/>
</dbReference>
<name>A0ABQ9II23_9NEOP</name>
<evidence type="ECO:0000313" key="2">
    <source>
        <dbReference type="Proteomes" id="UP001159363"/>
    </source>
</evidence>
<accession>A0ABQ9II23</accession>
<dbReference type="EMBL" id="JARBHB010000001">
    <property type="protein sequence ID" value="KAJ8896092.1"/>
    <property type="molecule type" value="Genomic_DNA"/>
</dbReference>
<keyword evidence="2" id="KW-1185">Reference proteome</keyword>
<gene>
    <name evidence="1" type="ORF">PR048_001434</name>
</gene>
<protein>
    <submittedName>
        <fullName evidence="1">Uncharacterized protein</fullName>
    </submittedName>
</protein>
<organism evidence="1 2">
    <name type="scientific">Dryococelus australis</name>
    <dbReference type="NCBI Taxonomy" id="614101"/>
    <lineage>
        <taxon>Eukaryota</taxon>
        <taxon>Metazoa</taxon>
        <taxon>Ecdysozoa</taxon>
        <taxon>Arthropoda</taxon>
        <taxon>Hexapoda</taxon>
        <taxon>Insecta</taxon>
        <taxon>Pterygota</taxon>
        <taxon>Neoptera</taxon>
        <taxon>Polyneoptera</taxon>
        <taxon>Phasmatodea</taxon>
        <taxon>Verophasmatodea</taxon>
        <taxon>Anareolatae</taxon>
        <taxon>Phasmatidae</taxon>
        <taxon>Eurycanthinae</taxon>
        <taxon>Dryococelus</taxon>
    </lineage>
</organism>
<sequence>MKGGHVVKRKEKKWSGIAADLLIEQSLMQSLKCTGDLTRGNGMSLVQRAIWLLSMPVCAEYNAAMQDFTVVHYDSRNPFEADPTLRNIANGVTAEDEINVDQFIDVGEQFLDEMKDKNIDFSIKRSNKVKTPGTLPLLKMPLPNTTIDTALLFQRAFVMASSTKMDLKDILLHELSAYPTSLFESPSLLRHAEESQLLKIFPKIVHNNENRAPEKHETNHQYILDGGSIIHRLQWQNGLTYEEIAKKYSSFVASHYGSAVVVFDGYNCGPSVKDNTPGNPKQLVQL</sequence>
<comment type="caution">
    <text evidence="1">The sequence shown here is derived from an EMBL/GenBank/DDBJ whole genome shotgun (WGS) entry which is preliminary data.</text>
</comment>
<reference evidence="1 2" key="1">
    <citation type="submission" date="2023-02" db="EMBL/GenBank/DDBJ databases">
        <title>LHISI_Scaffold_Assembly.</title>
        <authorList>
            <person name="Stuart O.P."/>
            <person name="Cleave R."/>
            <person name="Magrath M.J.L."/>
            <person name="Mikheyev A.S."/>
        </authorList>
    </citation>
    <scope>NUCLEOTIDE SEQUENCE [LARGE SCALE GENOMIC DNA]</scope>
    <source>
        <strain evidence="1">Daus_M_001</strain>
        <tissue evidence="1">Leg muscle</tissue>
    </source>
</reference>
<proteinExistence type="predicted"/>